<protein>
    <submittedName>
        <fullName evidence="3">PEP-CTERM domain protein</fullName>
    </submittedName>
</protein>
<proteinExistence type="predicted"/>
<feature type="repeat" description="NHL" evidence="2">
    <location>
        <begin position="115"/>
        <end position="158"/>
    </location>
</feature>
<keyword evidence="1" id="KW-0677">Repeat</keyword>
<dbReference type="InterPro" id="IPR001258">
    <property type="entry name" value="NHL_repeat"/>
</dbReference>
<dbReference type="AlphaFoldDB" id="A0AAV7JS28"/>
<dbReference type="InterPro" id="IPR050952">
    <property type="entry name" value="TRIM-NHL_E3_ligases"/>
</dbReference>
<evidence type="ECO:0000256" key="1">
    <source>
        <dbReference type="ARBA" id="ARBA00022737"/>
    </source>
</evidence>
<name>A0AAV7JS28_9METZ</name>
<dbReference type="SUPFAM" id="SSF63829">
    <property type="entry name" value="Calcium-dependent phosphotriesterase"/>
    <property type="match status" value="1"/>
</dbReference>
<dbReference type="CDD" id="cd05819">
    <property type="entry name" value="NHL"/>
    <property type="match status" value="1"/>
</dbReference>
<organism evidence="3 4">
    <name type="scientific">Oopsacas minuta</name>
    <dbReference type="NCBI Taxonomy" id="111878"/>
    <lineage>
        <taxon>Eukaryota</taxon>
        <taxon>Metazoa</taxon>
        <taxon>Porifera</taxon>
        <taxon>Hexactinellida</taxon>
        <taxon>Hexasterophora</taxon>
        <taxon>Lyssacinosida</taxon>
        <taxon>Leucopsacidae</taxon>
        <taxon>Oopsacas</taxon>
    </lineage>
</organism>
<dbReference type="GO" id="GO:0008270">
    <property type="term" value="F:zinc ion binding"/>
    <property type="evidence" value="ECO:0007669"/>
    <property type="project" value="UniProtKB-KW"/>
</dbReference>
<dbReference type="PROSITE" id="PS51125">
    <property type="entry name" value="NHL"/>
    <property type="match status" value="2"/>
</dbReference>
<dbReference type="EMBL" id="JAKMXF010000302">
    <property type="protein sequence ID" value="KAI6651678.1"/>
    <property type="molecule type" value="Genomic_DNA"/>
</dbReference>
<dbReference type="Gene3D" id="2.120.10.30">
    <property type="entry name" value="TolB, C-terminal domain"/>
    <property type="match status" value="2"/>
</dbReference>
<dbReference type="Pfam" id="PF17170">
    <property type="entry name" value="DUF5128"/>
    <property type="match status" value="1"/>
</dbReference>
<evidence type="ECO:0000256" key="2">
    <source>
        <dbReference type="PROSITE-ProRule" id="PRU00504"/>
    </source>
</evidence>
<reference evidence="3 4" key="1">
    <citation type="journal article" date="2023" name="BMC Biol.">
        <title>The compact genome of the sponge Oopsacas minuta (Hexactinellida) is lacking key metazoan core genes.</title>
        <authorList>
            <person name="Santini S."/>
            <person name="Schenkelaars Q."/>
            <person name="Jourda C."/>
            <person name="Duchesne M."/>
            <person name="Belahbib H."/>
            <person name="Rocher C."/>
            <person name="Selva M."/>
            <person name="Riesgo A."/>
            <person name="Vervoort M."/>
            <person name="Leys S.P."/>
            <person name="Kodjabachian L."/>
            <person name="Le Bivic A."/>
            <person name="Borchiellini C."/>
            <person name="Claverie J.M."/>
            <person name="Renard E."/>
        </authorList>
    </citation>
    <scope>NUCLEOTIDE SEQUENCE [LARGE SCALE GENOMIC DNA]</scope>
    <source>
        <strain evidence="3">SPO-2</strain>
    </source>
</reference>
<keyword evidence="4" id="KW-1185">Reference proteome</keyword>
<evidence type="ECO:0000313" key="4">
    <source>
        <dbReference type="Proteomes" id="UP001165289"/>
    </source>
</evidence>
<evidence type="ECO:0000313" key="3">
    <source>
        <dbReference type="EMBL" id="KAI6651678.1"/>
    </source>
</evidence>
<gene>
    <name evidence="3" type="ORF">LOD99_4926</name>
</gene>
<dbReference type="PANTHER" id="PTHR24104">
    <property type="entry name" value="E3 UBIQUITIN-PROTEIN LIGASE NHLRC1-RELATED"/>
    <property type="match status" value="1"/>
</dbReference>
<dbReference type="PANTHER" id="PTHR24104:SF25">
    <property type="entry name" value="PROTEIN LIN-41"/>
    <property type="match status" value="1"/>
</dbReference>
<dbReference type="Proteomes" id="UP001165289">
    <property type="component" value="Unassembled WGS sequence"/>
</dbReference>
<comment type="caution">
    <text evidence="3">The sequence shown here is derived from an EMBL/GenBank/DDBJ whole genome shotgun (WGS) entry which is preliminary data.</text>
</comment>
<feature type="repeat" description="NHL" evidence="2">
    <location>
        <begin position="24"/>
        <end position="64"/>
    </location>
</feature>
<accession>A0AAV7JS28</accession>
<sequence>MVYYSSQRRVWVKELVIEVVTGDWGKEKGELREPRGIAINQDSYDYHFYIVDKKNNRVQVFNSDMEYSFHFGSIPGAGKMMKPIGICVSMYHNRVYVTQFSFNAVYSYKLDGTFLRRVGDRGCDEGEFSEPYGVDVDEDCYVYVCDRLNHRIQVFSKRLNYRLEINHVDLAYPIDVKVRDDQLFVLDEGVNCVKIFTVEGEFVSQMISSAFGGRISDPYAFDIGQKGRIYISDCKRDCIQVFDRRGSYKYEIGRKGDGFGEFRYPTGVAIEDNELITACERDEDQIQIVCL</sequence>
<dbReference type="InterPro" id="IPR011042">
    <property type="entry name" value="6-blade_b-propeller_TolB-like"/>
</dbReference>